<dbReference type="AlphaFoldDB" id="R7Q0V2"/>
<dbReference type="EMBL" id="HG001461">
    <property type="protein sequence ID" value="CDF32277.1"/>
    <property type="molecule type" value="Genomic_DNA"/>
</dbReference>
<accession>R7Q0V2</accession>
<gene>
    <name evidence="1" type="ORF">CHC_T00008041001</name>
</gene>
<sequence>MSSCEPCRKVPATKGELLPKKVLANDESPVDESLRSIFLFCEKYGWYPWCSMTGLLSESFTKQQHRREGYGNVVHRNVLA</sequence>
<dbReference type="RefSeq" id="XP_005711942.1">
    <property type="nucleotide sequence ID" value="XM_005711885.1"/>
</dbReference>
<reference evidence="2" key="1">
    <citation type="journal article" date="2013" name="Proc. Natl. Acad. Sci. U.S.A.">
        <title>Genome structure and metabolic features in the red seaweed Chondrus crispus shed light on evolution of the Archaeplastida.</title>
        <authorList>
            <person name="Collen J."/>
            <person name="Porcel B."/>
            <person name="Carre W."/>
            <person name="Ball S.G."/>
            <person name="Chaparro C."/>
            <person name="Tonon T."/>
            <person name="Barbeyron T."/>
            <person name="Michel G."/>
            <person name="Noel B."/>
            <person name="Valentin K."/>
            <person name="Elias M."/>
            <person name="Artiguenave F."/>
            <person name="Arun A."/>
            <person name="Aury J.M."/>
            <person name="Barbosa-Neto J.F."/>
            <person name="Bothwell J.H."/>
            <person name="Bouget F.Y."/>
            <person name="Brillet L."/>
            <person name="Cabello-Hurtado F."/>
            <person name="Capella-Gutierrez S."/>
            <person name="Charrier B."/>
            <person name="Cladiere L."/>
            <person name="Cock J.M."/>
            <person name="Coelho S.M."/>
            <person name="Colleoni C."/>
            <person name="Czjzek M."/>
            <person name="Da Silva C."/>
            <person name="Delage L."/>
            <person name="Denoeud F."/>
            <person name="Deschamps P."/>
            <person name="Dittami S.M."/>
            <person name="Gabaldon T."/>
            <person name="Gachon C.M."/>
            <person name="Groisillier A."/>
            <person name="Herve C."/>
            <person name="Jabbari K."/>
            <person name="Katinka M."/>
            <person name="Kloareg B."/>
            <person name="Kowalczyk N."/>
            <person name="Labadie K."/>
            <person name="Leblanc C."/>
            <person name="Lopez P.J."/>
            <person name="McLachlan D.H."/>
            <person name="Meslet-Cladiere L."/>
            <person name="Moustafa A."/>
            <person name="Nehr Z."/>
            <person name="Nyvall Collen P."/>
            <person name="Panaud O."/>
            <person name="Partensky F."/>
            <person name="Poulain J."/>
            <person name="Rensing S.A."/>
            <person name="Rousvoal S."/>
            <person name="Samson G."/>
            <person name="Symeonidi A."/>
            <person name="Weissenbach J."/>
            <person name="Zambounis A."/>
            <person name="Wincker P."/>
            <person name="Boyen C."/>
        </authorList>
    </citation>
    <scope>NUCLEOTIDE SEQUENCE [LARGE SCALE GENOMIC DNA]</scope>
    <source>
        <strain evidence="2">cv. Stackhouse</strain>
    </source>
</reference>
<dbReference type="GeneID" id="17319653"/>
<dbReference type="Gramene" id="CDF32277">
    <property type="protein sequence ID" value="CDF32277"/>
    <property type="gene ID" value="CHC_T00008041001"/>
</dbReference>
<dbReference type="KEGG" id="ccp:CHC_T00008041001"/>
<keyword evidence="2" id="KW-1185">Reference proteome</keyword>
<protein>
    <submittedName>
        <fullName evidence="1">Uncharacterized protein</fullName>
    </submittedName>
</protein>
<name>R7Q0V2_CHOCR</name>
<organism evidence="1 2">
    <name type="scientific">Chondrus crispus</name>
    <name type="common">Carrageen Irish moss</name>
    <name type="synonym">Polymorpha crispa</name>
    <dbReference type="NCBI Taxonomy" id="2769"/>
    <lineage>
        <taxon>Eukaryota</taxon>
        <taxon>Rhodophyta</taxon>
        <taxon>Florideophyceae</taxon>
        <taxon>Rhodymeniophycidae</taxon>
        <taxon>Gigartinales</taxon>
        <taxon>Gigartinaceae</taxon>
        <taxon>Chondrus</taxon>
    </lineage>
</organism>
<dbReference type="Proteomes" id="UP000012073">
    <property type="component" value="Unassembled WGS sequence"/>
</dbReference>
<evidence type="ECO:0000313" key="1">
    <source>
        <dbReference type="EMBL" id="CDF32277.1"/>
    </source>
</evidence>
<evidence type="ECO:0000313" key="2">
    <source>
        <dbReference type="Proteomes" id="UP000012073"/>
    </source>
</evidence>
<proteinExistence type="predicted"/>